<sequence length="119" mass="12909">MEAAENVVYPSPDLCLKTILSQRSTDNSFSLFPFLRLLARAWAVAWAPWLCQASAWRVMCSGVSGLWVHGWICSGVDGCQRGLWSRRCSSLAVVVLTVVLLGFPCSGGSLDACGSDLLR</sequence>
<dbReference type="EMBL" id="JAHUTI010057740">
    <property type="protein sequence ID" value="MED6250366.1"/>
    <property type="molecule type" value="Genomic_DNA"/>
</dbReference>
<keyword evidence="1" id="KW-0812">Transmembrane</keyword>
<evidence type="ECO:0000256" key="1">
    <source>
        <dbReference type="SAM" id="Phobius"/>
    </source>
</evidence>
<proteinExistence type="predicted"/>
<gene>
    <name evidence="2" type="ORF">ATANTOWER_031074</name>
</gene>
<feature type="non-terminal residue" evidence="2">
    <location>
        <position position="119"/>
    </location>
</feature>
<evidence type="ECO:0000313" key="2">
    <source>
        <dbReference type="EMBL" id="MED6250366.1"/>
    </source>
</evidence>
<feature type="transmembrane region" description="Helical" evidence="1">
    <location>
        <begin position="91"/>
        <end position="110"/>
    </location>
</feature>
<reference evidence="2 3" key="1">
    <citation type="submission" date="2021-07" db="EMBL/GenBank/DDBJ databases">
        <authorList>
            <person name="Palmer J.M."/>
        </authorList>
    </citation>
    <scope>NUCLEOTIDE SEQUENCE [LARGE SCALE GENOMIC DNA]</scope>
    <source>
        <strain evidence="2 3">AT_MEX2019</strain>
        <tissue evidence="2">Muscle</tissue>
    </source>
</reference>
<organism evidence="2 3">
    <name type="scientific">Ataeniobius toweri</name>
    <dbReference type="NCBI Taxonomy" id="208326"/>
    <lineage>
        <taxon>Eukaryota</taxon>
        <taxon>Metazoa</taxon>
        <taxon>Chordata</taxon>
        <taxon>Craniata</taxon>
        <taxon>Vertebrata</taxon>
        <taxon>Euteleostomi</taxon>
        <taxon>Actinopterygii</taxon>
        <taxon>Neopterygii</taxon>
        <taxon>Teleostei</taxon>
        <taxon>Neoteleostei</taxon>
        <taxon>Acanthomorphata</taxon>
        <taxon>Ovalentaria</taxon>
        <taxon>Atherinomorphae</taxon>
        <taxon>Cyprinodontiformes</taxon>
        <taxon>Goodeidae</taxon>
        <taxon>Ataeniobius</taxon>
    </lineage>
</organism>
<dbReference type="Proteomes" id="UP001345963">
    <property type="component" value="Unassembled WGS sequence"/>
</dbReference>
<keyword evidence="3" id="KW-1185">Reference proteome</keyword>
<keyword evidence="1" id="KW-1133">Transmembrane helix</keyword>
<protein>
    <submittedName>
        <fullName evidence="2">Uncharacterized protein</fullName>
    </submittedName>
</protein>
<evidence type="ECO:0000313" key="3">
    <source>
        <dbReference type="Proteomes" id="UP001345963"/>
    </source>
</evidence>
<accession>A0ABU7BK84</accession>
<comment type="caution">
    <text evidence="2">The sequence shown here is derived from an EMBL/GenBank/DDBJ whole genome shotgun (WGS) entry which is preliminary data.</text>
</comment>
<name>A0ABU7BK84_9TELE</name>
<keyword evidence="1" id="KW-0472">Membrane</keyword>